<comment type="subcellular location">
    <subcellularLocation>
        <location evidence="1">Cell membrane</location>
        <topology evidence="1">Multi-pass membrane protein</topology>
    </subcellularLocation>
</comment>
<protein>
    <recommendedName>
        <fullName evidence="11">Glycosyltransferase RgtA/B/C/D-like domain-containing protein</fullName>
    </recommendedName>
</protein>
<evidence type="ECO:0000256" key="3">
    <source>
        <dbReference type="ARBA" id="ARBA00022676"/>
    </source>
</evidence>
<feature type="transmembrane region" description="Helical" evidence="8">
    <location>
        <begin position="252"/>
        <end position="272"/>
    </location>
</feature>
<keyword evidence="5 8" id="KW-0812">Transmembrane</keyword>
<keyword evidence="3" id="KW-0328">Glycosyltransferase</keyword>
<keyword evidence="7 8" id="KW-0472">Membrane</keyword>
<evidence type="ECO:0000256" key="1">
    <source>
        <dbReference type="ARBA" id="ARBA00004651"/>
    </source>
</evidence>
<dbReference type="GO" id="GO:0009103">
    <property type="term" value="P:lipopolysaccharide biosynthetic process"/>
    <property type="evidence" value="ECO:0007669"/>
    <property type="project" value="UniProtKB-ARBA"/>
</dbReference>
<evidence type="ECO:0000256" key="5">
    <source>
        <dbReference type="ARBA" id="ARBA00022692"/>
    </source>
</evidence>
<feature type="transmembrane region" description="Helical" evidence="8">
    <location>
        <begin position="411"/>
        <end position="429"/>
    </location>
</feature>
<feature type="transmembrane region" description="Helical" evidence="8">
    <location>
        <begin position="152"/>
        <end position="171"/>
    </location>
</feature>
<feature type="transmembrane region" description="Helical" evidence="8">
    <location>
        <begin position="315"/>
        <end position="336"/>
    </location>
</feature>
<feature type="transmembrane region" description="Helical" evidence="8">
    <location>
        <begin position="116"/>
        <end position="140"/>
    </location>
</feature>
<evidence type="ECO:0000313" key="10">
    <source>
        <dbReference type="Proteomes" id="UP000460221"/>
    </source>
</evidence>
<feature type="transmembrane region" description="Helical" evidence="8">
    <location>
        <begin position="47"/>
        <end position="65"/>
    </location>
</feature>
<evidence type="ECO:0000256" key="8">
    <source>
        <dbReference type="SAM" id="Phobius"/>
    </source>
</evidence>
<evidence type="ECO:0000256" key="6">
    <source>
        <dbReference type="ARBA" id="ARBA00022989"/>
    </source>
</evidence>
<dbReference type="Proteomes" id="UP000460221">
    <property type="component" value="Unassembled WGS sequence"/>
</dbReference>
<organism evidence="9 10">
    <name type="scientific">Nakamurella alba</name>
    <dbReference type="NCBI Taxonomy" id="2665158"/>
    <lineage>
        <taxon>Bacteria</taxon>
        <taxon>Bacillati</taxon>
        <taxon>Actinomycetota</taxon>
        <taxon>Actinomycetes</taxon>
        <taxon>Nakamurellales</taxon>
        <taxon>Nakamurellaceae</taxon>
        <taxon>Nakamurella</taxon>
    </lineage>
</organism>
<feature type="transmembrane region" description="Helical" evidence="8">
    <location>
        <begin position="348"/>
        <end position="366"/>
    </location>
</feature>
<evidence type="ECO:0000256" key="2">
    <source>
        <dbReference type="ARBA" id="ARBA00022475"/>
    </source>
</evidence>
<proteinExistence type="predicted"/>
<keyword evidence="4" id="KW-0808">Transferase</keyword>
<dbReference type="EMBL" id="WLYK01000008">
    <property type="protein sequence ID" value="MTD15851.1"/>
    <property type="molecule type" value="Genomic_DNA"/>
</dbReference>
<evidence type="ECO:0000256" key="4">
    <source>
        <dbReference type="ARBA" id="ARBA00022679"/>
    </source>
</evidence>
<evidence type="ECO:0000256" key="7">
    <source>
        <dbReference type="ARBA" id="ARBA00023136"/>
    </source>
</evidence>
<dbReference type="RefSeq" id="WP_154769868.1">
    <property type="nucleotide sequence ID" value="NZ_WLYK01000008.1"/>
</dbReference>
<dbReference type="PANTHER" id="PTHR33908">
    <property type="entry name" value="MANNOSYLTRANSFERASE YKCB-RELATED"/>
    <property type="match status" value="1"/>
</dbReference>
<dbReference type="GO" id="GO:0016763">
    <property type="term" value="F:pentosyltransferase activity"/>
    <property type="evidence" value="ECO:0007669"/>
    <property type="project" value="TreeGrafter"/>
</dbReference>
<gene>
    <name evidence="9" type="ORF">GIS00_18100</name>
</gene>
<reference evidence="9 10" key="1">
    <citation type="submission" date="2019-11" db="EMBL/GenBank/DDBJ databases">
        <authorList>
            <person name="Jiang L.-Q."/>
        </authorList>
    </citation>
    <scope>NUCLEOTIDE SEQUENCE [LARGE SCALE GENOMIC DNA]</scope>
    <source>
        <strain evidence="9 10">YIM 132087</strain>
    </source>
</reference>
<evidence type="ECO:0000313" key="9">
    <source>
        <dbReference type="EMBL" id="MTD15851.1"/>
    </source>
</evidence>
<feature type="transmembrane region" description="Helical" evidence="8">
    <location>
        <begin position="386"/>
        <end position="404"/>
    </location>
</feature>
<accession>A0A7K1FNW4</accession>
<comment type="caution">
    <text evidence="9">The sequence shown here is derived from an EMBL/GenBank/DDBJ whole genome shotgun (WGS) entry which is preliminary data.</text>
</comment>
<keyword evidence="6 8" id="KW-1133">Transmembrane helix</keyword>
<dbReference type="GO" id="GO:0005886">
    <property type="term" value="C:plasma membrane"/>
    <property type="evidence" value="ECO:0007669"/>
    <property type="project" value="UniProtKB-SubCell"/>
</dbReference>
<keyword evidence="10" id="KW-1185">Reference proteome</keyword>
<dbReference type="InterPro" id="IPR050297">
    <property type="entry name" value="LipidA_mod_glycosyltrf_83"/>
</dbReference>
<feature type="transmembrane region" description="Helical" evidence="8">
    <location>
        <begin position="224"/>
        <end position="240"/>
    </location>
</feature>
<dbReference type="AlphaFoldDB" id="A0A7K1FNW4"/>
<sequence>MTSPMVRRAATRLPVGPLGRRITARIRQEWANLDADPIGRRIPGTGVVIWLSLAIGLTAAIITTSNGSNLWYSDAQSHLTIARRIIESKSPGPGQLGTVWLPFPHVLLLPFVQVDVLWHTGWAACILGIGCLAATTASLYRIASLVGLRRAGRIVVVLALLANPSLLYTFTTGLTEPSLMAGMLLAISGLARWGLQKRPPTGGELAVFAGFPAAFAVLSRYEGWALLAAGSVFVVIVGLRRKRGWAWSLKMAACFATAPAIGITAWLAYNWAVYANPLEFMNGQYSAFAQQKNLLDNGMLTSRHNIGVTLWTYNWALIETAGAVLIVCAALGLLAALWRWGPLGRRTLVVGLLAVSYAFSLLSLYLGQTAVNNDHSFPENWWNNRFALSVCPLLALLTGVLVDVVAHRARILGAAVVLSAIMVQNVWWAQDLTGRSAILAEAAQSHRDTLDSTAVGRYLAEHYQGGGILMDESARGNAILPSIGIPLANYDIRASGDSFDEALRNPAAHDEWILATIPTPDAPIDTGPVDLVAKALRENPSLAARYRIVFSSGDHALYQRIDNGG</sequence>
<keyword evidence="2" id="KW-1003">Cell membrane</keyword>
<evidence type="ECO:0008006" key="11">
    <source>
        <dbReference type="Google" id="ProtNLM"/>
    </source>
</evidence>
<name>A0A7K1FNW4_9ACTN</name>
<dbReference type="PANTHER" id="PTHR33908:SF11">
    <property type="entry name" value="MEMBRANE PROTEIN"/>
    <property type="match status" value="1"/>
</dbReference>